<name>G7UWS1_PSEUP</name>
<evidence type="ECO:0000259" key="3">
    <source>
        <dbReference type="Pfam" id="PF00144"/>
    </source>
</evidence>
<dbReference type="AlphaFoldDB" id="G7UWS1"/>
<keyword evidence="5" id="KW-1185">Reference proteome</keyword>
<dbReference type="PANTHER" id="PTHR46825:SF15">
    <property type="entry name" value="BETA-LACTAMASE-RELATED DOMAIN-CONTAINING PROTEIN"/>
    <property type="match status" value="1"/>
</dbReference>
<dbReference type="InterPro" id="IPR050491">
    <property type="entry name" value="AmpC-like"/>
</dbReference>
<organism evidence="4 5">
    <name type="scientific">Pseudoxanthomonas spadix (strain BD-a59)</name>
    <dbReference type="NCBI Taxonomy" id="1045855"/>
    <lineage>
        <taxon>Bacteria</taxon>
        <taxon>Pseudomonadati</taxon>
        <taxon>Pseudomonadota</taxon>
        <taxon>Gammaproteobacteria</taxon>
        <taxon>Lysobacterales</taxon>
        <taxon>Lysobacteraceae</taxon>
        <taxon>Pseudoxanthomonas</taxon>
    </lineage>
</organism>
<feature type="domain" description="Beta-lactamase-related" evidence="3">
    <location>
        <begin position="44"/>
        <end position="378"/>
    </location>
</feature>
<evidence type="ECO:0000313" key="5">
    <source>
        <dbReference type="Proteomes" id="UP000005870"/>
    </source>
</evidence>
<evidence type="ECO:0000313" key="4">
    <source>
        <dbReference type="EMBL" id="AER57768.1"/>
    </source>
</evidence>
<dbReference type="HOGENOM" id="CLU_020027_14_3_6"/>
<reference evidence="4 5" key="1">
    <citation type="journal article" date="2012" name="J. Bacteriol.">
        <title>Complete Genome Sequence of the BTEX-Degrading Bacterium Pseudoxanthomonas spadix BD-a59.</title>
        <authorList>
            <person name="Lee S.H."/>
            <person name="Jin H.M."/>
            <person name="Lee H.J."/>
            <person name="Kim J.M."/>
            <person name="Jeon C.O."/>
        </authorList>
    </citation>
    <scope>NUCLEOTIDE SEQUENCE [LARGE SCALE GENOMIC DNA]</scope>
    <source>
        <strain evidence="4 5">BD-a59</strain>
    </source>
</reference>
<dbReference type="SUPFAM" id="SSF56601">
    <property type="entry name" value="beta-lactamase/transpeptidase-like"/>
    <property type="match status" value="1"/>
</dbReference>
<dbReference type="RefSeq" id="WP_014161940.1">
    <property type="nucleotide sequence ID" value="NC_016147.2"/>
</dbReference>
<proteinExistence type="predicted"/>
<dbReference type="InterPro" id="IPR001466">
    <property type="entry name" value="Beta-lactam-related"/>
</dbReference>
<dbReference type="Pfam" id="PF00144">
    <property type="entry name" value="Beta-lactamase"/>
    <property type="match status" value="1"/>
</dbReference>
<dbReference type="KEGG" id="psd:DSC_15620"/>
<evidence type="ECO:0000256" key="1">
    <source>
        <dbReference type="SAM" id="MobiDB-lite"/>
    </source>
</evidence>
<sequence>MFPVRRKLFFWTARRLWPALCAALLALPAVAQTPAVSPAPQVFDVLFDQAMARYRLPGLAVAVVEDGRVVYLRTAGETRAGSGQRIDADTLFKIASNTKAMTTGVLARLVDQGKLQWDDPVTRYLPQFRMADPWVTENMQVRDLLIHNSGLGLGAGDLMLWPEPNDFTRADIIAGLAHLQPTHSFRAHYAYDNLMYVVAGEVAAAAGGKPYDQLVREQVFGPLGMTRCQVGAFDRDAVGNVAQPHMVQDGRNVVVREDPAQVPDNPSMSAGGIRCSVRDMARWVRMWLDDGNRQPWLSAQQRNALWTLHTPMPIGRQLREWDGTHLYGYGYGWRLSDVDGQWRVAHTGTLAGMYSSVTLLPDRHVGFVVLINGQGQAARTTLTEALTKHYTRGDTALDVDHYAALLEGDRAKATATSPDAVPDTSARTPVHADQARSWQGVYTDAWFGQVSLCPAGNQTEFRAAKSPRMHGKVMRVGQRLLVDWDDASVDAEPWLSFAGTGDAVTLTLAAIDPDADFSYDYRDLHFQRSGACPAQ</sequence>
<feature type="chain" id="PRO_5003504483" evidence="2">
    <location>
        <begin position="32"/>
        <end position="535"/>
    </location>
</feature>
<accession>G7UWS1</accession>
<feature type="region of interest" description="Disordered" evidence="1">
    <location>
        <begin position="413"/>
        <end position="432"/>
    </location>
</feature>
<keyword evidence="2" id="KW-0732">Signal</keyword>
<dbReference type="OrthoDB" id="119951at2"/>
<gene>
    <name evidence="4" type="ordered locus">DSC_15620</name>
</gene>
<feature type="signal peptide" evidence="2">
    <location>
        <begin position="1"/>
        <end position="31"/>
    </location>
</feature>
<dbReference type="InterPro" id="IPR012338">
    <property type="entry name" value="Beta-lactam/transpept-like"/>
</dbReference>
<dbReference type="EMBL" id="CP003093">
    <property type="protein sequence ID" value="AER57768.1"/>
    <property type="molecule type" value="Genomic_DNA"/>
</dbReference>
<dbReference type="Proteomes" id="UP000005870">
    <property type="component" value="Chromosome"/>
</dbReference>
<dbReference type="Gene3D" id="3.40.710.10">
    <property type="entry name" value="DD-peptidase/beta-lactamase superfamily"/>
    <property type="match status" value="1"/>
</dbReference>
<dbReference type="STRING" id="1045855.DSC_15620"/>
<protein>
    <submittedName>
        <fullName evidence="4">Beta-lactamase</fullName>
    </submittedName>
</protein>
<dbReference type="PANTHER" id="PTHR46825">
    <property type="entry name" value="D-ALANYL-D-ALANINE-CARBOXYPEPTIDASE/ENDOPEPTIDASE AMPH"/>
    <property type="match status" value="1"/>
</dbReference>
<dbReference type="eggNOG" id="COG1680">
    <property type="taxonomic scope" value="Bacteria"/>
</dbReference>
<evidence type="ECO:0000256" key="2">
    <source>
        <dbReference type="SAM" id="SignalP"/>
    </source>
</evidence>